<dbReference type="Gramene" id="RZC83551">
    <property type="protein sequence ID" value="RZC83551"/>
    <property type="gene ID" value="C5167_046337"/>
</dbReference>
<organism evidence="1 2">
    <name type="scientific">Papaver somniferum</name>
    <name type="common">Opium poppy</name>
    <dbReference type="NCBI Taxonomy" id="3469"/>
    <lineage>
        <taxon>Eukaryota</taxon>
        <taxon>Viridiplantae</taxon>
        <taxon>Streptophyta</taxon>
        <taxon>Embryophyta</taxon>
        <taxon>Tracheophyta</taxon>
        <taxon>Spermatophyta</taxon>
        <taxon>Magnoliopsida</taxon>
        <taxon>Ranunculales</taxon>
        <taxon>Papaveraceae</taxon>
        <taxon>Papaveroideae</taxon>
        <taxon>Papaver</taxon>
    </lineage>
</organism>
<feature type="non-terminal residue" evidence="1">
    <location>
        <position position="100"/>
    </location>
</feature>
<evidence type="ECO:0000313" key="1">
    <source>
        <dbReference type="EMBL" id="RZC83551.1"/>
    </source>
</evidence>
<sequence length="100" mass="11622">MIRYQIQLVQHDWKFFPLFGEEVYKEPSIMDVGTRLDWQNSSGVEITSVFVSTTCFPFLAPSLHNPPYVVPTITRNALQNFAEDKLDAVYFGPKRFHPQQ</sequence>
<dbReference type="EMBL" id="CM010725">
    <property type="protein sequence ID" value="RZC83551.1"/>
    <property type="molecule type" value="Genomic_DNA"/>
</dbReference>
<protein>
    <submittedName>
        <fullName evidence="1">Uncharacterized protein</fullName>
    </submittedName>
</protein>
<keyword evidence="2" id="KW-1185">Reference proteome</keyword>
<accession>A0A4Y7LH04</accession>
<proteinExistence type="predicted"/>
<name>A0A4Y7LH04_PAPSO</name>
<dbReference type="AlphaFoldDB" id="A0A4Y7LH04"/>
<reference evidence="1 2" key="1">
    <citation type="journal article" date="2018" name="Science">
        <title>The opium poppy genome and morphinan production.</title>
        <authorList>
            <person name="Guo L."/>
            <person name="Winzer T."/>
            <person name="Yang X."/>
            <person name="Li Y."/>
            <person name="Ning Z."/>
            <person name="He Z."/>
            <person name="Teodor R."/>
            <person name="Lu Y."/>
            <person name="Bowser T.A."/>
            <person name="Graham I.A."/>
            <person name="Ye K."/>
        </authorList>
    </citation>
    <scope>NUCLEOTIDE SEQUENCE [LARGE SCALE GENOMIC DNA]</scope>
    <source>
        <strain evidence="2">cv. HN1</strain>
        <tissue evidence="1">Leaves</tissue>
    </source>
</reference>
<evidence type="ECO:0000313" key="2">
    <source>
        <dbReference type="Proteomes" id="UP000316621"/>
    </source>
</evidence>
<dbReference type="Proteomes" id="UP000316621">
    <property type="component" value="Chromosome 11"/>
</dbReference>
<gene>
    <name evidence="1" type="ORF">C5167_046337</name>
</gene>